<reference evidence="1" key="1">
    <citation type="submission" date="2021-06" db="EMBL/GenBank/DDBJ databases">
        <authorList>
            <person name="Kallberg Y."/>
            <person name="Tangrot J."/>
            <person name="Rosling A."/>
        </authorList>
    </citation>
    <scope>NUCLEOTIDE SEQUENCE</scope>
    <source>
        <strain evidence="1">AU212A</strain>
    </source>
</reference>
<proteinExistence type="predicted"/>
<sequence length="197" mass="22556">MGRSTLPPSLRRSIRNSKKAKKRQSILTVRKSFKHKIPKKDCDKISEIIRAEVSPPKTEELIESVLQGSKELQIIQVSPRQASVGYRNVSIGSMPHDATTSCSHEPELGSLEPELGSLEPELGSLEPELGSLEDMPQELMTQWPQLDYLSLEDMPQELMTQWQQLNYLSLEDMPQELMTQWLYDPQLDYLSLEDSRF</sequence>
<evidence type="ECO:0000313" key="1">
    <source>
        <dbReference type="EMBL" id="CAG8554661.1"/>
    </source>
</evidence>
<dbReference type="EMBL" id="CAJVPM010008392">
    <property type="protein sequence ID" value="CAG8554661.1"/>
    <property type="molecule type" value="Genomic_DNA"/>
</dbReference>
<organism evidence="1 2">
    <name type="scientific">Scutellospora calospora</name>
    <dbReference type="NCBI Taxonomy" id="85575"/>
    <lineage>
        <taxon>Eukaryota</taxon>
        <taxon>Fungi</taxon>
        <taxon>Fungi incertae sedis</taxon>
        <taxon>Mucoromycota</taxon>
        <taxon>Glomeromycotina</taxon>
        <taxon>Glomeromycetes</taxon>
        <taxon>Diversisporales</taxon>
        <taxon>Gigasporaceae</taxon>
        <taxon>Scutellospora</taxon>
    </lineage>
</organism>
<dbReference type="Proteomes" id="UP000789860">
    <property type="component" value="Unassembled WGS sequence"/>
</dbReference>
<comment type="caution">
    <text evidence="1">The sequence shown here is derived from an EMBL/GenBank/DDBJ whole genome shotgun (WGS) entry which is preliminary data.</text>
</comment>
<name>A0ACA9LZ56_9GLOM</name>
<protein>
    <submittedName>
        <fullName evidence="1">2668_t:CDS:1</fullName>
    </submittedName>
</protein>
<accession>A0ACA9LZ56</accession>
<gene>
    <name evidence="1" type="ORF">SCALOS_LOCUS5297</name>
</gene>
<keyword evidence="2" id="KW-1185">Reference proteome</keyword>
<evidence type="ECO:0000313" key="2">
    <source>
        <dbReference type="Proteomes" id="UP000789860"/>
    </source>
</evidence>